<proteinExistence type="predicted"/>
<gene>
    <name evidence="2" type="ORF">FUA23_21955</name>
</gene>
<accession>A0A5C7FCB4</accession>
<comment type="caution">
    <text evidence="2">The sequence shown here is derived from an EMBL/GenBank/DDBJ whole genome shotgun (WGS) entry which is preliminary data.</text>
</comment>
<protein>
    <submittedName>
        <fullName evidence="2">Uncharacterized protein</fullName>
    </submittedName>
</protein>
<keyword evidence="1" id="KW-0732">Signal</keyword>
<reference evidence="2 3" key="1">
    <citation type="submission" date="2019-08" db="EMBL/GenBank/DDBJ databases">
        <title>Lewinella sp. strain SSH13 Genome sequencing and assembly.</title>
        <authorList>
            <person name="Kim I."/>
        </authorList>
    </citation>
    <scope>NUCLEOTIDE SEQUENCE [LARGE SCALE GENOMIC DNA]</scope>
    <source>
        <strain evidence="2 3">SSH13</strain>
    </source>
</reference>
<keyword evidence="3" id="KW-1185">Reference proteome</keyword>
<evidence type="ECO:0000313" key="2">
    <source>
        <dbReference type="EMBL" id="TXF81585.1"/>
    </source>
</evidence>
<dbReference type="Proteomes" id="UP000321907">
    <property type="component" value="Unassembled WGS sequence"/>
</dbReference>
<dbReference type="RefSeq" id="WP_147932926.1">
    <property type="nucleotide sequence ID" value="NZ_VOXD01000077.1"/>
</dbReference>
<feature type="signal peptide" evidence="1">
    <location>
        <begin position="1"/>
        <end position="25"/>
    </location>
</feature>
<evidence type="ECO:0000256" key="1">
    <source>
        <dbReference type="SAM" id="SignalP"/>
    </source>
</evidence>
<dbReference type="EMBL" id="VOXD01000077">
    <property type="protein sequence ID" value="TXF81585.1"/>
    <property type="molecule type" value="Genomic_DNA"/>
</dbReference>
<feature type="chain" id="PRO_5022825720" evidence="1">
    <location>
        <begin position="26"/>
        <end position="84"/>
    </location>
</feature>
<sequence>MKAIVAKFCSVLVLALFCFIPAANSTGGGAGNSSNTGCPGDPACGMGTVANKGAEVVGGKVTCTLDDPCKCCQPSAEPEDPGNE</sequence>
<evidence type="ECO:0000313" key="3">
    <source>
        <dbReference type="Proteomes" id="UP000321907"/>
    </source>
</evidence>
<name>A0A5C7FCB4_9BACT</name>
<dbReference type="AlphaFoldDB" id="A0A5C7FCB4"/>
<organism evidence="2 3">
    <name type="scientific">Neolewinella aurantiaca</name>
    <dbReference type="NCBI Taxonomy" id="2602767"/>
    <lineage>
        <taxon>Bacteria</taxon>
        <taxon>Pseudomonadati</taxon>
        <taxon>Bacteroidota</taxon>
        <taxon>Saprospiria</taxon>
        <taxon>Saprospirales</taxon>
        <taxon>Lewinellaceae</taxon>
        <taxon>Neolewinella</taxon>
    </lineage>
</organism>